<keyword evidence="2" id="KW-0732">Signal</keyword>
<evidence type="ECO:0008006" key="5">
    <source>
        <dbReference type="Google" id="ProtNLM"/>
    </source>
</evidence>
<feature type="compositionally biased region" description="Pro residues" evidence="1">
    <location>
        <begin position="70"/>
        <end position="99"/>
    </location>
</feature>
<evidence type="ECO:0000313" key="4">
    <source>
        <dbReference type="Proteomes" id="UP001230188"/>
    </source>
</evidence>
<sequence length="594" mass="63123">MHTARRWFLAALVCERISAVPSAHPSSVPTTEPSAIPEGFPSATPTTLPSKTPTNFPSVTPTRFPSATPTSPPSAEPTSPPSATPTSPPSATPTNPPSSYPTDVPASAPTIVPTSYPTVYQAVRLSKKRAYAEEGKTASYTLELTTEPTAYVLVNIEIASNSALATVTTTLPLNFTTTTWSIKQTVMVEAVQNSEDSGYACADVSSTPEPCSPASYSLGSAVNCSACPAGYMCSSTSSEPQACESGSRIRVRFDTRQASRVCSGDSNLAWINRMCDMREWPIREWPRLPALHPMSARLQLPQRFRVASSVQQWDVLWSRGCYVLIVPIRYNKWRCGRGMYAVPSRTECQECSAGYACPSPEEDPTACDSGYYSLDGSTQCTPCPAGYSCSDTDRSPIPCARGSYALVAQTECTDCPAGYKCTSSMEEPSTCPGGTYSLGNSTDCYVCPAAHFCETTDAGPVACPYVGRELAIPCPSGSYSTGAQSLCTACAPGWYCPYTGRATRYPCNLGTFSDAGQASCTECPAGLCAAFLSSRSLLPEASHAGFKCPTTSSSSLIACRVGSYSRLGDPYCHACPAGTSFHRAHCRLHSPILL</sequence>
<reference evidence="3" key="1">
    <citation type="submission" date="2023-01" db="EMBL/GenBank/DDBJ databases">
        <title>Metagenome sequencing of chrysophaentin producing Chrysophaeum taylorii.</title>
        <authorList>
            <person name="Davison J."/>
            <person name="Bewley C."/>
        </authorList>
    </citation>
    <scope>NUCLEOTIDE SEQUENCE</scope>
    <source>
        <strain evidence="3">NIES-1699</strain>
    </source>
</reference>
<organism evidence="3 4">
    <name type="scientific">Chrysophaeum taylorii</name>
    <dbReference type="NCBI Taxonomy" id="2483200"/>
    <lineage>
        <taxon>Eukaryota</taxon>
        <taxon>Sar</taxon>
        <taxon>Stramenopiles</taxon>
        <taxon>Ochrophyta</taxon>
        <taxon>Pelagophyceae</taxon>
        <taxon>Pelagomonadales</taxon>
        <taxon>Pelagomonadaceae</taxon>
        <taxon>Chrysophaeum</taxon>
    </lineage>
</organism>
<feature type="chain" id="PRO_5042139969" description="Tyrosine-protein kinase ephrin type A/B receptor-like domain-containing protein" evidence="2">
    <location>
        <begin position="20"/>
        <end position="594"/>
    </location>
</feature>
<feature type="signal peptide" evidence="2">
    <location>
        <begin position="1"/>
        <end position="19"/>
    </location>
</feature>
<evidence type="ECO:0000256" key="2">
    <source>
        <dbReference type="SAM" id="SignalP"/>
    </source>
</evidence>
<dbReference type="SMART" id="SM01411">
    <property type="entry name" value="Ephrin_rec_like"/>
    <property type="match status" value="5"/>
</dbReference>
<name>A0AAD7UPQ7_9STRA</name>
<dbReference type="PANTHER" id="PTHR47236">
    <property type="entry name" value="GENE, 32742-RELATED-RELATED"/>
    <property type="match status" value="1"/>
</dbReference>
<keyword evidence="4" id="KW-1185">Reference proteome</keyword>
<dbReference type="PANTHER" id="PTHR47236:SF4">
    <property type="entry name" value="GENE 9195-RELATED"/>
    <property type="match status" value="1"/>
</dbReference>
<dbReference type="Proteomes" id="UP001230188">
    <property type="component" value="Unassembled WGS sequence"/>
</dbReference>
<feature type="region of interest" description="Disordered" evidence="1">
    <location>
        <begin position="21"/>
        <end position="112"/>
    </location>
</feature>
<dbReference type="InterPro" id="IPR009030">
    <property type="entry name" value="Growth_fac_rcpt_cys_sf"/>
</dbReference>
<feature type="compositionally biased region" description="Low complexity" evidence="1">
    <location>
        <begin position="60"/>
        <end position="69"/>
    </location>
</feature>
<dbReference type="EMBL" id="JAQMWT010000029">
    <property type="protein sequence ID" value="KAJ8613419.1"/>
    <property type="molecule type" value="Genomic_DNA"/>
</dbReference>
<dbReference type="AlphaFoldDB" id="A0AAD7UPQ7"/>
<evidence type="ECO:0000256" key="1">
    <source>
        <dbReference type="SAM" id="MobiDB-lite"/>
    </source>
</evidence>
<gene>
    <name evidence="3" type="ORF">CTAYLR_002284</name>
</gene>
<comment type="caution">
    <text evidence="3">The sequence shown here is derived from an EMBL/GenBank/DDBJ whole genome shotgun (WGS) entry which is preliminary data.</text>
</comment>
<protein>
    <recommendedName>
        <fullName evidence="5">Tyrosine-protein kinase ephrin type A/B receptor-like domain-containing protein</fullName>
    </recommendedName>
</protein>
<proteinExistence type="predicted"/>
<feature type="compositionally biased region" description="Polar residues" evidence="1">
    <location>
        <begin position="43"/>
        <end position="59"/>
    </location>
</feature>
<dbReference type="SUPFAM" id="SSF57184">
    <property type="entry name" value="Growth factor receptor domain"/>
    <property type="match status" value="1"/>
</dbReference>
<evidence type="ECO:0000313" key="3">
    <source>
        <dbReference type="EMBL" id="KAJ8613419.1"/>
    </source>
</evidence>
<accession>A0AAD7UPQ7</accession>